<dbReference type="InterPro" id="IPR025322">
    <property type="entry name" value="PADRE_dom"/>
</dbReference>
<proteinExistence type="predicted"/>
<sequence>MGLCSSFQHPNKNRALNLPSTAIVIHLDGSLQEFKQPIKAAHILNQNPSCFLCCSDSMHIDSQLPRIYEDEELQLGQIYFLLPISYSQKQLSLQELCSLAIKASEGLAHLDMGNCYQYSSHNSVLAYDLDGLYHTLRMKFSVLDCVKFSRISRRLP</sequence>
<dbReference type="Proteomes" id="UP000813462">
    <property type="component" value="Unassembled WGS sequence"/>
</dbReference>
<dbReference type="Pfam" id="PF14009">
    <property type="entry name" value="PADRE"/>
    <property type="match status" value="1"/>
</dbReference>
<dbReference type="AlphaFoldDB" id="A0A978USP3"/>
<evidence type="ECO:0000313" key="2">
    <source>
        <dbReference type="Proteomes" id="UP000813462"/>
    </source>
</evidence>
<gene>
    <name evidence="1" type="ORF">FEM48_Zijuj09G0112400</name>
</gene>
<organism evidence="1 2">
    <name type="scientific">Ziziphus jujuba var. spinosa</name>
    <dbReference type="NCBI Taxonomy" id="714518"/>
    <lineage>
        <taxon>Eukaryota</taxon>
        <taxon>Viridiplantae</taxon>
        <taxon>Streptophyta</taxon>
        <taxon>Embryophyta</taxon>
        <taxon>Tracheophyta</taxon>
        <taxon>Spermatophyta</taxon>
        <taxon>Magnoliopsida</taxon>
        <taxon>eudicotyledons</taxon>
        <taxon>Gunneridae</taxon>
        <taxon>Pentapetalae</taxon>
        <taxon>rosids</taxon>
        <taxon>fabids</taxon>
        <taxon>Rosales</taxon>
        <taxon>Rhamnaceae</taxon>
        <taxon>Paliureae</taxon>
        <taxon>Ziziphus</taxon>
    </lineage>
</organism>
<comment type="caution">
    <text evidence="1">The sequence shown here is derived from an EMBL/GenBank/DDBJ whole genome shotgun (WGS) entry which is preliminary data.</text>
</comment>
<name>A0A978USP3_ZIZJJ</name>
<protein>
    <submittedName>
        <fullName evidence="1">Uncharacterized protein</fullName>
    </submittedName>
</protein>
<dbReference type="EMBL" id="JAEACU010000009">
    <property type="protein sequence ID" value="KAH7517893.1"/>
    <property type="molecule type" value="Genomic_DNA"/>
</dbReference>
<evidence type="ECO:0000313" key="1">
    <source>
        <dbReference type="EMBL" id="KAH7517893.1"/>
    </source>
</evidence>
<dbReference type="PANTHER" id="PTHR33052">
    <property type="entry name" value="DUF4228 DOMAIN PROTEIN-RELATED"/>
    <property type="match status" value="1"/>
</dbReference>
<reference evidence="1" key="1">
    <citation type="journal article" date="2021" name="Front. Plant Sci.">
        <title>Chromosome-Scale Genome Assembly for Chinese Sour Jujube and Insights Into Its Genome Evolution and Domestication Signature.</title>
        <authorList>
            <person name="Shen L.-Y."/>
            <person name="Luo H."/>
            <person name="Wang X.-L."/>
            <person name="Wang X.-M."/>
            <person name="Qiu X.-J."/>
            <person name="Liu H."/>
            <person name="Zhou S.-S."/>
            <person name="Jia K.-H."/>
            <person name="Nie S."/>
            <person name="Bao Y.-T."/>
            <person name="Zhang R.-G."/>
            <person name="Yun Q.-Z."/>
            <person name="Chai Y.-H."/>
            <person name="Lu J.-Y."/>
            <person name="Li Y."/>
            <person name="Zhao S.-W."/>
            <person name="Mao J.-F."/>
            <person name="Jia S.-G."/>
            <person name="Mao Y.-M."/>
        </authorList>
    </citation>
    <scope>NUCLEOTIDE SEQUENCE</scope>
    <source>
        <strain evidence="1">AT0</strain>
        <tissue evidence="1">Leaf</tissue>
    </source>
</reference>
<accession>A0A978USP3</accession>